<sequence length="316" mass="36226">MSLVPNSKESKLSCNLLQNHPSYIPKTNAIDKMKTIINHRAFSSKNHLLSYYRDPKNSIVGDGIISRLWSRIPDSIKLISLIGGSAYLVIFVAVPILVMILPPIIIGGWLFFRINKYFREKEMKRRWENIEKSTLIYYPKNLSQSQLFVPPPDQINNELANFEINRIIDAFWSNEQNINNYFKIEDIDDLALGTLEAIQYSYNNSSVLFADDFKMMVIQQRPLYDRKIEKELANVTLTLKCLNKPMYEDTDPSANISKSLVEIEIVPTKLFAKPFVLNTPSVSTKNRGDDDDTFDGNDDDSDFDGIIDVKGKTKIL</sequence>
<evidence type="ECO:0000313" key="3">
    <source>
        <dbReference type="Proteomes" id="UP001378960"/>
    </source>
</evidence>
<keyword evidence="1" id="KW-1133">Transmembrane helix</keyword>
<accession>A0AAV5R0G8</accession>
<protein>
    <recommendedName>
        <fullName evidence="4">Peroxin domain-containing protein</fullName>
    </recommendedName>
</protein>
<evidence type="ECO:0000313" key="2">
    <source>
        <dbReference type="EMBL" id="GMM44766.1"/>
    </source>
</evidence>
<keyword evidence="3" id="KW-1185">Reference proteome</keyword>
<organism evidence="2 3">
    <name type="scientific">Pichia kluyveri</name>
    <name type="common">Yeast</name>
    <dbReference type="NCBI Taxonomy" id="36015"/>
    <lineage>
        <taxon>Eukaryota</taxon>
        <taxon>Fungi</taxon>
        <taxon>Dikarya</taxon>
        <taxon>Ascomycota</taxon>
        <taxon>Saccharomycotina</taxon>
        <taxon>Pichiomycetes</taxon>
        <taxon>Pichiales</taxon>
        <taxon>Pichiaceae</taxon>
        <taxon>Pichia</taxon>
    </lineage>
</organism>
<evidence type="ECO:0008006" key="4">
    <source>
        <dbReference type="Google" id="ProtNLM"/>
    </source>
</evidence>
<keyword evidence="1" id="KW-0472">Membrane</keyword>
<proteinExistence type="predicted"/>
<dbReference type="EMBL" id="BTGB01000001">
    <property type="protein sequence ID" value="GMM44766.1"/>
    <property type="molecule type" value="Genomic_DNA"/>
</dbReference>
<evidence type="ECO:0000256" key="1">
    <source>
        <dbReference type="SAM" id="Phobius"/>
    </source>
</evidence>
<dbReference type="AlphaFoldDB" id="A0AAV5R0G8"/>
<reference evidence="2 3" key="1">
    <citation type="journal article" date="2023" name="Elife">
        <title>Identification of key yeast species and microbe-microbe interactions impacting larval growth of Drosophila in the wild.</title>
        <authorList>
            <person name="Mure A."/>
            <person name="Sugiura Y."/>
            <person name="Maeda R."/>
            <person name="Honda K."/>
            <person name="Sakurai N."/>
            <person name="Takahashi Y."/>
            <person name="Watada M."/>
            <person name="Katoh T."/>
            <person name="Gotoh A."/>
            <person name="Gotoh Y."/>
            <person name="Taniguchi I."/>
            <person name="Nakamura K."/>
            <person name="Hayashi T."/>
            <person name="Katayama T."/>
            <person name="Uemura T."/>
            <person name="Hattori Y."/>
        </authorList>
    </citation>
    <scope>NUCLEOTIDE SEQUENCE [LARGE SCALE GENOMIC DNA]</scope>
    <source>
        <strain evidence="2 3">PK-24</strain>
    </source>
</reference>
<comment type="caution">
    <text evidence="2">The sequence shown here is derived from an EMBL/GenBank/DDBJ whole genome shotgun (WGS) entry which is preliminary data.</text>
</comment>
<feature type="transmembrane region" description="Helical" evidence="1">
    <location>
        <begin position="86"/>
        <end position="112"/>
    </location>
</feature>
<gene>
    <name evidence="2" type="ORF">DAPK24_013410</name>
</gene>
<name>A0AAV5R0G8_PICKL</name>
<dbReference type="Proteomes" id="UP001378960">
    <property type="component" value="Unassembled WGS sequence"/>
</dbReference>
<keyword evidence="1" id="KW-0812">Transmembrane</keyword>